<evidence type="ECO:0000313" key="2">
    <source>
        <dbReference type="Proteomes" id="UP000192903"/>
    </source>
</evidence>
<dbReference type="Proteomes" id="UP000192903">
    <property type="component" value="Unassembled WGS sequence"/>
</dbReference>
<sequence length="86" mass="9726">MPKLDLHAFVSRGANTGELLFPHQHEDGSYVVSKTRFEDDYVRLTRPAEILSWLEKGYGLRMSNPAKGINAPSLIMPESIFRPVLI</sequence>
<dbReference type="STRING" id="464029.SAMN02982989_1976"/>
<evidence type="ECO:0000313" key="1">
    <source>
        <dbReference type="EMBL" id="SMF42135.1"/>
    </source>
</evidence>
<organism evidence="1 2">
    <name type="scientific">Xaviernesmea oryzae</name>
    <dbReference type="NCBI Taxonomy" id="464029"/>
    <lineage>
        <taxon>Bacteria</taxon>
        <taxon>Pseudomonadati</taxon>
        <taxon>Pseudomonadota</taxon>
        <taxon>Alphaproteobacteria</taxon>
        <taxon>Hyphomicrobiales</taxon>
        <taxon>Rhizobiaceae</taxon>
        <taxon>Rhizobium/Agrobacterium group</taxon>
        <taxon>Xaviernesmea</taxon>
    </lineage>
</organism>
<dbReference type="EMBL" id="FXAF01000006">
    <property type="protein sequence ID" value="SMF42135.1"/>
    <property type="molecule type" value="Genomic_DNA"/>
</dbReference>
<name>A0A1X7EY19_9HYPH</name>
<protein>
    <submittedName>
        <fullName evidence="1">Uncharacterized protein</fullName>
    </submittedName>
</protein>
<accession>A0A1X7EY19</accession>
<keyword evidence="2" id="KW-1185">Reference proteome</keyword>
<dbReference type="AlphaFoldDB" id="A0A1X7EY19"/>
<reference evidence="2" key="1">
    <citation type="submission" date="2017-04" db="EMBL/GenBank/DDBJ databases">
        <authorList>
            <person name="Varghese N."/>
            <person name="Submissions S."/>
        </authorList>
    </citation>
    <scope>NUCLEOTIDE SEQUENCE [LARGE SCALE GENOMIC DNA]</scope>
    <source>
        <strain evidence="2">B4P</strain>
    </source>
</reference>
<gene>
    <name evidence="1" type="ORF">SAMN02982989_1976</name>
</gene>
<proteinExistence type="predicted"/>